<evidence type="ECO:0000256" key="1">
    <source>
        <dbReference type="SAM" id="Phobius"/>
    </source>
</evidence>
<sequence length="115" mass="12471">MELFEAILIGTGFGLVGGITKTALVGGRFTTPRKFTDHNGDTHFLYGSMSELFLGIVAGAAAVLPYYSQLSLGYAMYISFVSGVGGSSFINSMMNKRLADKKQDVKEKLNQYDVQ</sequence>
<evidence type="ECO:0008006" key="4">
    <source>
        <dbReference type="Google" id="ProtNLM"/>
    </source>
</evidence>
<keyword evidence="3" id="KW-1185">Reference proteome</keyword>
<dbReference type="RefSeq" id="WP_378935048.1">
    <property type="nucleotide sequence ID" value="NZ_JBHLVO010000011.1"/>
</dbReference>
<organism evidence="2 3">
    <name type="scientific">Metabacillus herbersteinensis</name>
    <dbReference type="NCBI Taxonomy" id="283816"/>
    <lineage>
        <taxon>Bacteria</taxon>
        <taxon>Bacillati</taxon>
        <taxon>Bacillota</taxon>
        <taxon>Bacilli</taxon>
        <taxon>Bacillales</taxon>
        <taxon>Bacillaceae</taxon>
        <taxon>Metabacillus</taxon>
    </lineage>
</organism>
<feature type="transmembrane region" description="Helical" evidence="1">
    <location>
        <begin position="74"/>
        <end position="94"/>
    </location>
</feature>
<name>A0ABV6GFY0_9BACI</name>
<reference evidence="2 3" key="1">
    <citation type="submission" date="2024-09" db="EMBL/GenBank/DDBJ databases">
        <authorList>
            <person name="Sun Q."/>
            <person name="Mori K."/>
        </authorList>
    </citation>
    <scope>NUCLEOTIDE SEQUENCE [LARGE SCALE GENOMIC DNA]</scope>
    <source>
        <strain evidence="2 3">CCM 7228</strain>
    </source>
</reference>
<protein>
    <recommendedName>
        <fullName evidence="4">DUF4257 domain-containing protein</fullName>
    </recommendedName>
</protein>
<proteinExistence type="predicted"/>
<dbReference type="EMBL" id="JBHLVO010000011">
    <property type="protein sequence ID" value="MFC0272585.1"/>
    <property type="molecule type" value="Genomic_DNA"/>
</dbReference>
<dbReference type="Proteomes" id="UP001589854">
    <property type="component" value="Unassembled WGS sequence"/>
</dbReference>
<evidence type="ECO:0000313" key="3">
    <source>
        <dbReference type="Proteomes" id="UP001589854"/>
    </source>
</evidence>
<feature type="transmembrane region" description="Helical" evidence="1">
    <location>
        <begin position="6"/>
        <end position="24"/>
    </location>
</feature>
<keyword evidence="1" id="KW-0472">Membrane</keyword>
<accession>A0ABV6GFY0</accession>
<keyword evidence="1" id="KW-0812">Transmembrane</keyword>
<gene>
    <name evidence="2" type="ORF">ACFFIX_14205</name>
</gene>
<keyword evidence="1" id="KW-1133">Transmembrane helix</keyword>
<comment type="caution">
    <text evidence="2">The sequence shown here is derived from an EMBL/GenBank/DDBJ whole genome shotgun (WGS) entry which is preliminary data.</text>
</comment>
<evidence type="ECO:0000313" key="2">
    <source>
        <dbReference type="EMBL" id="MFC0272585.1"/>
    </source>
</evidence>
<feature type="transmembrane region" description="Helical" evidence="1">
    <location>
        <begin position="44"/>
        <end position="68"/>
    </location>
</feature>